<dbReference type="HOGENOM" id="CLU_2393353_0_0_10"/>
<evidence type="ECO:0000313" key="1">
    <source>
        <dbReference type="EMBL" id="EHB92505.1"/>
    </source>
</evidence>
<sequence length="93" mass="10561">MKSAIFGSIRNFTSVFSFDLGRGTPRLKPKIIRGAKDYWTKSEEVDTAYKSELSNYIGHFIRAYSDGTQLHYVCLKSMETPYSIKMVEGSNHG</sequence>
<dbReference type="Proteomes" id="UP000006008">
    <property type="component" value="Unassembled WGS sequence"/>
</dbReference>
<gene>
    <name evidence="1" type="ORF">HMPREF9450_00709</name>
</gene>
<dbReference type="STRING" id="742725.HMPREF9450_00709"/>
<protein>
    <submittedName>
        <fullName evidence="1">Uncharacterized protein</fullName>
    </submittedName>
</protein>
<keyword evidence="2" id="KW-1185">Reference proteome</keyword>
<dbReference type="AlphaFoldDB" id="G5H7Q6"/>
<accession>G5H7Q6</accession>
<evidence type="ECO:0000313" key="2">
    <source>
        <dbReference type="Proteomes" id="UP000006008"/>
    </source>
</evidence>
<name>G5H7Q6_9BACT</name>
<proteinExistence type="predicted"/>
<dbReference type="eggNOG" id="COG1479">
    <property type="taxonomic scope" value="Bacteria"/>
</dbReference>
<comment type="caution">
    <text evidence="1">The sequence shown here is derived from an EMBL/GenBank/DDBJ whole genome shotgun (WGS) entry which is preliminary data.</text>
</comment>
<organism evidence="1 2">
    <name type="scientific">Alistipes indistinctus YIT 12060</name>
    <dbReference type="NCBI Taxonomy" id="742725"/>
    <lineage>
        <taxon>Bacteria</taxon>
        <taxon>Pseudomonadati</taxon>
        <taxon>Bacteroidota</taxon>
        <taxon>Bacteroidia</taxon>
        <taxon>Bacteroidales</taxon>
        <taxon>Rikenellaceae</taxon>
        <taxon>Alistipes</taxon>
    </lineage>
</organism>
<dbReference type="EMBL" id="ADLD01000009">
    <property type="protein sequence ID" value="EHB92505.1"/>
    <property type="molecule type" value="Genomic_DNA"/>
</dbReference>
<reference evidence="1 2" key="1">
    <citation type="submission" date="2011-08" db="EMBL/GenBank/DDBJ databases">
        <title>The Genome Sequence of Alistipes indistinctus YIT 12060.</title>
        <authorList>
            <consortium name="The Broad Institute Genome Sequencing Platform"/>
            <person name="Earl A."/>
            <person name="Ward D."/>
            <person name="Feldgarden M."/>
            <person name="Gevers D."/>
            <person name="Morotomi M."/>
            <person name="Young S.K."/>
            <person name="Zeng Q."/>
            <person name="Gargeya S."/>
            <person name="Fitzgerald M."/>
            <person name="Haas B."/>
            <person name="Abouelleil A."/>
            <person name="Alvarado L."/>
            <person name="Arachchi H.M."/>
            <person name="Berlin A."/>
            <person name="Brown A."/>
            <person name="Chapman S.B."/>
            <person name="Chen Z."/>
            <person name="Dunbar C."/>
            <person name="Freedman E."/>
            <person name="Gearin G."/>
            <person name="Gellesch M."/>
            <person name="Goldberg J."/>
            <person name="Griggs A."/>
            <person name="Gujja S."/>
            <person name="Heiman D."/>
            <person name="Howarth C."/>
            <person name="Larson L."/>
            <person name="Lui A."/>
            <person name="MacDonald P.J.P."/>
            <person name="Montmayeur A."/>
            <person name="Murphy C."/>
            <person name="Neiman D."/>
            <person name="Pearson M."/>
            <person name="Priest M."/>
            <person name="Roberts A."/>
            <person name="Saif S."/>
            <person name="Shea T."/>
            <person name="Shenoy N."/>
            <person name="Sisk P."/>
            <person name="Stolte C."/>
            <person name="Sykes S."/>
            <person name="Wortman J."/>
            <person name="Nusbaum C."/>
            <person name="Birren B."/>
        </authorList>
    </citation>
    <scope>NUCLEOTIDE SEQUENCE [LARGE SCALE GENOMIC DNA]</scope>
    <source>
        <strain evidence="1 2">YIT 12060</strain>
    </source>
</reference>